<gene>
    <name evidence="2" type="ORF">HXN33_03770</name>
</gene>
<dbReference type="Proteomes" id="UP000757461">
    <property type="component" value="Unassembled WGS sequence"/>
</dbReference>
<organism evidence="2 3">
    <name type="scientific">Prevotella histicola</name>
    <dbReference type="NCBI Taxonomy" id="470565"/>
    <lineage>
        <taxon>Bacteria</taxon>
        <taxon>Pseudomonadati</taxon>
        <taxon>Bacteroidota</taxon>
        <taxon>Bacteroidia</taxon>
        <taxon>Bacteroidales</taxon>
        <taxon>Prevotellaceae</taxon>
        <taxon>Prevotella</taxon>
    </lineage>
</organism>
<keyword evidence="1" id="KW-0812">Transmembrane</keyword>
<keyword evidence="1" id="KW-1133">Transmembrane helix</keyword>
<dbReference type="GeneID" id="66732070"/>
<keyword evidence="1" id="KW-0472">Membrane</keyword>
<feature type="transmembrane region" description="Helical" evidence="1">
    <location>
        <begin position="46"/>
        <end position="67"/>
    </location>
</feature>
<sequence>MDKTRKILLTELIASCCLALLLVGSYETGLLLPGFWATEDNSQLLVLLQFCMQLTTLIAIPLALFLFKIRYVADSLQADESHVDRQLCFWGSVRMMMLCLPMVLNVFFYYAFGDVAGFYYLAIILALSLFFVFPTKKRCEHECHLTNEANDSVDKPEDKKE</sequence>
<feature type="transmembrane region" description="Helical" evidence="1">
    <location>
        <begin position="118"/>
        <end position="135"/>
    </location>
</feature>
<evidence type="ECO:0000256" key="1">
    <source>
        <dbReference type="SAM" id="Phobius"/>
    </source>
</evidence>
<name>A0A930HXK8_9BACT</name>
<dbReference type="EMBL" id="JABZSQ010000045">
    <property type="protein sequence ID" value="MBF1414682.1"/>
    <property type="molecule type" value="Genomic_DNA"/>
</dbReference>
<protein>
    <submittedName>
        <fullName evidence="2">Uncharacterized protein</fullName>
    </submittedName>
</protein>
<evidence type="ECO:0000313" key="3">
    <source>
        <dbReference type="Proteomes" id="UP000757461"/>
    </source>
</evidence>
<feature type="transmembrane region" description="Helical" evidence="1">
    <location>
        <begin position="7"/>
        <end position="26"/>
    </location>
</feature>
<comment type="caution">
    <text evidence="2">The sequence shown here is derived from an EMBL/GenBank/DDBJ whole genome shotgun (WGS) entry which is preliminary data.</text>
</comment>
<proteinExistence type="predicted"/>
<accession>A0A930HXK8</accession>
<evidence type="ECO:0000313" key="2">
    <source>
        <dbReference type="EMBL" id="MBF1414682.1"/>
    </source>
</evidence>
<dbReference type="RefSeq" id="WP_008823081.1">
    <property type="nucleotide sequence ID" value="NZ_CAKAQX010000001.1"/>
</dbReference>
<feature type="transmembrane region" description="Helical" evidence="1">
    <location>
        <begin position="87"/>
        <end position="112"/>
    </location>
</feature>
<dbReference type="AlphaFoldDB" id="A0A930HXK8"/>
<reference evidence="2" key="1">
    <citation type="submission" date="2020-04" db="EMBL/GenBank/DDBJ databases">
        <title>Deep metagenomics examines the oral microbiome during advanced dental caries in children, revealing novel taxa and co-occurrences with host molecules.</title>
        <authorList>
            <person name="Baker J.L."/>
            <person name="Morton J.T."/>
            <person name="Dinis M."/>
            <person name="Alvarez R."/>
            <person name="Tran N.C."/>
            <person name="Knight R."/>
            <person name="Edlund A."/>
        </authorList>
    </citation>
    <scope>NUCLEOTIDE SEQUENCE</scope>
    <source>
        <strain evidence="2">JCVI_25_bin.9</strain>
    </source>
</reference>